<dbReference type="PANTHER" id="PTHR10846:SF8">
    <property type="entry name" value="INNER MEMBRANE PROTEIN YRBG"/>
    <property type="match status" value="1"/>
</dbReference>
<feature type="transmembrane region" description="Helical" evidence="5">
    <location>
        <begin position="213"/>
        <end position="236"/>
    </location>
</feature>
<feature type="transmembrane region" description="Helical" evidence="5">
    <location>
        <begin position="130"/>
        <end position="147"/>
    </location>
</feature>
<keyword evidence="8" id="KW-1185">Reference proteome</keyword>
<feature type="transmembrane region" description="Helical" evidence="5">
    <location>
        <begin position="276"/>
        <end position="294"/>
    </location>
</feature>
<feature type="transmembrane region" description="Helical" evidence="5">
    <location>
        <begin position="6"/>
        <end position="26"/>
    </location>
</feature>
<feature type="transmembrane region" description="Helical" evidence="5">
    <location>
        <begin position="306"/>
        <end position="324"/>
    </location>
</feature>
<feature type="domain" description="Sodium/calcium exchanger membrane region" evidence="6">
    <location>
        <begin position="178"/>
        <end position="318"/>
    </location>
</feature>
<proteinExistence type="predicted"/>
<feature type="domain" description="Sodium/calcium exchanger membrane region" evidence="6">
    <location>
        <begin position="5"/>
        <end position="143"/>
    </location>
</feature>
<evidence type="ECO:0000256" key="3">
    <source>
        <dbReference type="ARBA" id="ARBA00022989"/>
    </source>
</evidence>
<name>A0A0G3G3Y7_9GAMM</name>
<evidence type="ECO:0000313" key="8">
    <source>
        <dbReference type="Proteomes" id="UP000064201"/>
    </source>
</evidence>
<keyword evidence="3 5" id="KW-1133">Transmembrane helix</keyword>
<dbReference type="RefSeq" id="WP_047250671.1">
    <property type="nucleotide sequence ID" value="NZ_CP011367.1"/>
</dbReference>
<feature type="transmembrane region" description="Helical" evidence="5">
    <location>
        <begin position="107"/>
        <end position="124"/>
    </location>
</feature>
<evidence type="ECO:0000259" key="6">
    <source>
        <dbReference type="Pfam" id="PF01699"/>
    </source>
</evidence>
<evidence type="ECO:0000256" key="4">
    <source>
        <dbReference type="ARBA" id="ARBA00023136"/>
    </source>
</evidence>
<keyword evidence="4 5" id="KW-0472">Membrane</keyword>
<gene>
    <name evidence="7" type="ORF">TVD_01910</name>
</gene>
<organism evidence="7 8">
    <name type="scientific">Thioalkalivibrio versutus</name>
    <dbReference type="NCBI Taxonomy" id="106634"/>
    <lineage>
        <taxon>Bacteria</taxon>
        <taxon>Pseudomonadati</taxon>
        <taxon>Pseudomonadota</taxon>
        <taxon>Gammaproteobacteria</taxon>
        <taxon>Chromatiales</taxon>
        <taxon>Ectothiorhodospiraceae</taxon>
        <taxon>Thioalkalivibrio</taxon>
    </lineage>
</organism>
<feature type="transmembrane region" description="Helical" evidence="5">
    <location>
        <begin position="248"/>
        <end position="270"/>
    </location>
</feature>
<dbReference type="KEGG" id="tvr:TVD_01910"/>
<dbReference type="PANTHER" id="PTHR10846">
    <property type="entry name" value="SODIUM/POTASSIUM/CALCIUM EXCHANGER"/>
    <property type="match status" value="1"/>
</dbReference>
<dbReference type="Proteomes" id="UP000064201">
    <property type="component" value="Chromosome"/>
</dbReference>
<feature type="transmembrane region" description="Helical" evidence="5">
    <location>
        <begin position="179"/>
        <end position="201"/>
    </location>
</feature>
<feature type="transmembrane region" description="Helical" evidence="5">
    <location>
        <begin position="38"/>
        <end position="62"/>
    </location>
</feature>
<evidence type="ECO:0000256" key="1">
    <source>
        <dbReference type="ARBA" id="ARBA00004141"/>
    </source>
</evidence>
<dbReference type="Gene3D" id="1.20.1420.30">
    <property type="entry name" value="NCX, central ion-binding region"/>
    <property type="match status" value="1"/>
</dbReference>
<dbReference type="InterPro" id="IPR044880">
    <property type="entry name" value="NCX_ion-bd_dom_sf"/>
</dbReference>
<dbReference type="GO" id="GO:0005886">
    <property type="term" value="C:plasma membrane"/>
    <property type="evidence" value="ECO:0007669"/>
    <property type="project" value="TreeGrafter"/>
</dbReference>
<dbReference type="NCBIfam" id="TIGR00367">
    <property type="entry name" value="calcium/sodium antiporter"/>
    <property type="match status" value="1"/>
</dbReference>
<dbReference type="AlphaFoldDB" id="A0A0G3G3Y7"/>
<comment type="subcellular location">
    <subcellularLocation>
        <location evidence="1">Membrane</location>
        <topology evidence="1">Multi-pass membrane protein</topology>
    </subcellularLocation>
</comment>
<dbReference type="EMBL" id="CP011367">
    <property type="protein sequence ID" value="AKJ94202.1"/>
    <property type="molecule type" value="Genomic_DNA"/>
</dbReference>
<evidence type="ECO:0000313" key="7">
    <source>
        <dbReference type="EMBL" id="AKJ94202.1"/>
    </source>
</evidence>
<dbReference type="PATRIC" id="fig|106634.4.peg.388"/>
<accession>A0A0G3G3Y7</accession>
<evidence type="ECO:0000256" key="2">
    <source>
        <dbReference type="ARBA" id="ARBA00022692"/>
    </source>
</evidence>
<dbReference type="GO" id="GO:0008273">
    <property type="term" value="F:calcium, potassium:sodium antiporter activity"/>
    <property type="evidence" value="ECO:0007669"/>
    <property type="project" value="TreeGrafter"/>
</dbReference>
<protein>
    <submittedName>
        <fullName evidence="7">Calcium/sodium:proton antiporter</fullName>
    </submittedName>
</protein>
<dbReference type="OrthoDB" id="9794225at2"/>
<dbReference type="GO" id="GO:0005262">
    <property type="term" value="F:calcium channel activity"/>
    <property type="evidence" value="ECO:0007669"/>
    <property type="project" value="TreeGrafter"/>
</dbReference>
<keyword evidence="2 5" id="KW-0812">Transmembrane</keyword>
<reference evidence="7 8" key="1">
    <citation type="submission" date="2015-04" db="EMBL/GenBank/DDBJ databases">
        <title>Complete Sequence for the Genome of the Thioalkalivibrio versutus D301.</title>
        <authorList>
            <person name="Mu T."/>
            <person name="Zhou J."/>
            <person name="Xu X."/>
        </authorList>
    </citation>
    <scope>NUCLEOTIDE SEQUENCE [LARGE SCALE GENOMIC DNA]</scope>
    <source>
        <strain evidence="7 8">D301</strain>
    </source>
</reference>
<feature type="transmembrane region" description="Helical" evidence="5">
    <location>
        <begin position="74"/>
        <end position="95"/>
    </location>
</feature>
<dbReference type="Pfam" id="PF01699">
    <property type="entry name" value="Na_Ca_ex"/>
    <property type="match status" value="2"/>
</dbReference>
<dbReference type="InterPro" id="IPR004481">
    <property type="entry name" value="K/Na/Ca-exchanger"/>
</dbReference>
<dbReference type="STRING" id="106634.TVD_01910"/>
<evidence type="ECO:0000256" key="5">
    <source>
        <dbReference type="SAM" id="Phobius"/>
    </source>
</evidence>
<dbReference type="InterPro" id="IPR004837">
    <property type="entry name" value="NaCa_Exmemb"/>
</dbReference>
<dbReference type="GO" id="GO:0006874">
    <property type="term" value="P:intracellular calcium ion homeostasis"/>
    <property type="evidence" value="ECO:0007669"/>
    <property type="project" value="TreeGrafter"/>
</dbReference>
<sequence length="325" mass="33433">MVLPVVAIIGGLILLTWSADRFVFGASALARGLGVSPLIIGLTIVAFGTSAPEIVVSVLASLQGNPGLAVGNAIGSNIANIALVLGAAAVVAPLAIGRGMVRRELPILLLVSFGVLLLLINGELGRPEGSVLLGGLVAFTVWLALTARRAQQAPSEDTPTVVRGMVETIPEGDRLRPAIAWLVFGLLLLLASSQALVWGAVEIAEQLGVSDLVIGLTIVAVGTSLPELATSVVAAFRREAGLAIGNVVGSNLFNLLAVLAVPALIAPLAIDADVLTRDYPVMLALTVALFLIALGRRGQIRRWQGALLLIAFASYLVHLGITATA</sequence>